<evidence type="ECO:0000313" key="3">
    <source>
        <dbReference type="Proteomes" id="UP001295740"/>
    </source>
</evidence>
<dbReference type="PANTHER" id="PTHR35605">
    <property type="entry name" value="ECP2 EFFECTOR PROTEIN DOMAIN-CONTAINING PROTEIN-RELATED"/>
    <property type="match status" value="1"/>
</dbReference>
<accession>A0AAI8VX67</accession>
<keyword evidence="3" id="KW-1185">Reference proteome</keyword>
<organism evidence="2 3">
    <name type="scientific">Anthostomella pinea</name>
    <dbReference type="NCBI Taxonomy" id="933095"/>
    <lineage>
        <taxon>Eukaryota</taxon>
        <taxon>Fungi</taxon>
        <taxon>Dikarya</taxon>
        <taxon>Ascomycota</taxon>
        <taxon>Pezizomycotina</taxon>
        <taxon>Sordariomycetes</taxon>
        <taxon>Xylariomycetidae</taxon>
        <taxon>Xylariales</taxon>
        <taxon>Xylariaceae</taxon>
        <taxon>Anthostomella</taxon>
    </lineage>
</organism>
<dbReference type="AlphaFoldDB" id="A0AAI8VX67"/>
<dbReference type="Proteomes" id="UP001295740">
    <property type="component" value="Unassembled WGS sequence"/>
</dbReference>
<evidence type="ECO:0000256" key="1">
    <source>
        <dbReference type="SAM" id="SignalP"/>
    </source>
</evidence>
<name>A0AAI8VX67_9PEZI</name>
<reference evidence="2" key="1">
    <citation type="submission" date="2023-10" db="EMBL/GenBank/DDBJ databases">
        <authorList>
            <person name="Hackl T."/>
        </authorList>
    </citation>
    <scope>NUCLEOTIDE SEQUENCE</scope>
</reference>
<feature type="chain" id="PRO_5042577924" evidence="1">
    <location>
        <begin position="17"/>
        <end position="244"/>
    </location>
</feature>
<comment type="caution">
    <text evidence="2">The sequence shown here is derived from an EMBL/GenBank/DDBJ whole genome shotgun (WGS) entry which is preliminary data.</text>
</comment>
<feature type="signal peptide" evidence="1">
    <location>
        <begin position="1"/>
        <end position="16"/>
    </location>
</feature>
<gene>
    <name evidence="2" type="ORF">KHLLAP_LOCUS13197</name>
</gene>
<protein>
    <submittedName>
        <fullName evidence="2">Uu.00g008480.m01.CDS01</fullName>
    </submittedName>
</protein>
<keyword evidence="1" id="KW-0732">Signal</keyword>
<dbReference type="PANTHER" id="PTHR35605:SF1">
    <property type="entry name" value="ECP2 EFFECTOR PROTEIN DOMAIN-CONTAINING PROTEIN-RELATED"/>
    <property type="match status" value="1"/>
</dbReference>
<dbReference type="EMBL" id="CAUWAG010000020">
    <property type="protein sequence ID" value="CAJ2512729.1"/>
    <property type="molecule type" value="Genomic_DNA"/>
</dbReference>
<evidence type="ECO:0000313" key="2">
    <source>
        <dbReference type="EMBL" id="CAJ2512729.1"/>
    </source>
</evidence>
<sequence length="244" mass="26171">MMNILALVVASVAVGAVINEPQSGRSVPAVLPDGYREVQMSWTGPITPGGANVTFQGSLEDVQAQAEAAGGTILANSTKRAVDTQASVLDARQWDKDICNVGLQGSAAAQAIDSGISYLKGVTGDCGMPAGPGTCGRISCSYDSASSEWLPSAVCYLPLISPLLPLLYQSSKTTPRHPRHYADIQFLPSWCNDNNHFASWRCADFASYAQSVRDHCTFWTTTSWVWGQSFDKQNFNIMVGHDSC</sequence>
<proteinExistence type="predicted"/>